<dbReference type="PANTHER" id="PTHR12718">
    <property type="entry name" value="CELL CYCLE CONTROL PROTEIN CWF15"/>
    <property type="match status" value="1"/>
</dbReference>
<feature type="compositionally biased region" description="Basic and acidic residues" evidence="6">
    <location>
        <begin position="8"/>
        <end position="18"/>
    </location>
</feature>
<keyword evidence="5" id="KW-0508">mRNA splicing</keyword>
<evidence type="ECO:0000313" key="8">
    <source>
        <dbReference type="Proteomes" id="UP001378960"/>
    </source>
</evidence>
<evidence type="ECO:0000256" key="6">
    <source>
        <dbReference type="SAM" id="MobiDB-lite"/>
    </source>
</evidence>
<keyword evidence="8" id="KW-1185">Reference proteome</keyword>
<evidence type="ECO:0000256" key="3">
    <source>
        <dbReference type="ARBA" id="ARBA00020693"/>
    </source>
</evidence>
<dbReference type="GO" id="GO:0045292">
    <property type="term" value="P:mRNA cis splicing, via spliceosome"/>
    <property type="evidence" value="ECO:0007669"/>
    <property type="project" value="TreeGrafter"/>
</dbReference>
<reference evidence="7 8" key="1">
    <citation type="journal article" date="2023" name="Elife">
        <title>Identification of key yeast species and microbe-microbe interactions impacting larval growth of Drosophila in the wild.</title>
        <authorList>
            <person name="Mure A."/>
            <person name="Sugiura Y."/>
            <person name="Maeda R."/>
            <person name="Honda K."/>
            <person name="Sakurai N."/>
            <person name="Takahashi Y."/>
            <person name="Watada M."/>
            <person name="Katoh T."/>
            <person name="Gotoh A."/>
            <person name="Gotoh Y."/>
            <person name="Taniguchi I."/>
            <person name="Nakamura K."/>
            <person name="Hayashi T."/>
            <person name="Katayama T."/>
            <person name="Uemura T."/>
            <person name="Hattori Y."/>
        </authorList>
    </citation>
    <scope>NUCLEOTIDE SEQUENCE [LARGE SCALE GENOMIC DNA]</scope>
    <source>
        <strain evidence="7 8">PK-24</strain>
    </source>
</reference>
<dbReference type="Proteomes" id="UP001378960">
    <property type="component" value="Unassembled WGS sequence"/>
</dbReference>
<keyword evidence="4" id="KW-0507">mRNA processing</keyword>
<evidence type="ECO:0000256" key="4">
    <source>
        <dbReference type="ARBA" id="ARBA00022664"/>
    </source>
</evidence>
<sequence>MTTAARPTFDHAKGKEKSVVSSISHKRSLVSHSKLKFRSKKSNKNAEFEEEEVEEDDNDEDTGDGRKIEGVESTTVVALRKEIESGSDNISGDEGDGGDESDEDDEEEHEILREMELLKKNREEQEQETEKQLQIEFEDFKDKEKLINNEDNKVTKPVRKSWRRSKKEYGEKVVSEKDRFSNDTLKSDFHQDFLNKYIK</sequence>
<proteinExistence type="inferred from homology"/>
<name>A0AAV5QZP5_PICKL</name>
<comment type="function">
    <text evidence="1">Involved in pre-mRNA splicing.</text>
</comment>
<evidence type="ECO:0000256" key="2">
    <source>
        <dbReference type="ARBA" id="ARBA00006644"/>
    </source>
</evidence>
<dbReference type="GO" id="GO:0003723">
    <property type="term" value="F:RNA binding"/>
    <property type="evidence" value="ECO:0007669"/>
    <property type="project" value="TreeGrafter"/>
</dbReference>
<protein>
    <recommendedName>
        <fullName evidence="3">Pre-mRNA-splicing factor CWC15</fullName>
    </recommendedName>
</protein>
<dbReference type="PANTHER" id="PTHR12718:SF2">
    <property type="entry name" value="SPLICEOSOME-ASSOCIATED PROTEIN CWC15 HOMOLOG"/>
    <property type="match status" value="1"/>
</dbReference>
<evidence type="ECO:0000256" key="5">
    <source>
        <dbReference type="ARBA" id="ARBA00023187"/>
    </source>
</evidence>
<dbReference type="InterPro" id="IPR006973">
    <property type="entry name" value="Cwf_Cwc_15"/>
</dbReference>
<evidence type="ECO:0000256" key="1">
    <source>
        <dbReference type="ARBA" id="ARBA00003777"/>
    </source>
</evidence>
<dbReference type="GO" id="GO:0071013">
    <property type="term" value="C:catalytic step 2 spliceosome"/>
    <property type="evidence" value="ECO:0007669"/>
    <property type="project" value="TreeGrafter"/>
</dbReference>
<feature type="compositionally biased region" description="Basic residues" evidence="6">
    <location>
        <begin position="24"/>
        <end position="43"/>
    </location>
</feature>
<feature type="compositionally biased region" description="Acidic residues" evidence="6">
    <location>
        <begin position="48"/>
        <end position="62"/>
    </location>
</feature>
<feature type="compositionally biased region" description="Acidic residues" evidence="6">
    <location>
        <begin position="91"/>
        <end position="109"/>
    </location>
</feature>
<accession>A0AAV5QZP5</accession>
<dbReference type="Pfam" id="PF04889">
    <property type="entry name" value="Cwf_Cwc_15"/>
    <property type="match status" value="1"/>
</dbReference>
<organism evidence="7 8">
    <name type="scientific">Pichia kluyveri</name>
    <name type="common">Yeast</name>
    <dbReference type="NCBI Taxonomy" id="36015"/>
    <lineage>
        <taxon>Eukaryota</taxon>
        <taxon>Fungi</taxon>
        <taxon>Dikarya</taxon>
        <taxon>Ascomycota</taxon>
        <taxon>Saccharomycotina</taxon>
        <taxon>Pichiomycetes</taxon>
        <taxon>Pichiales</taxon>
        <taxon>Pichiaceae</taxon>
        <taxon>Pichia</taxon>
    </lineage>
</organism>
<gene>
    <name evidence="7" type="ORF">DAPK24_008080</name>
</gene>
<comment type="similarity">
    <text evidence="2">Belongs to the CWC15 family.</text>
</comment>
<dbReference type="AlphaFoldDB" id="A0AAV5QZP5"/>
<evidence type="ECO:0000313" key="7">
    <source>
        <dbReference type="EMBL" id="GMM44233.1"/>
    </source>
</evidence>
<dbReference type="EMBL" id="BTGB01000001">
    <property type="protein sequence ID" value="GMM44233.1"/>
    <property type="molecule type" value="Genomic_DNA"/>
</dbReference>
<feature type="region of interest" description="Disordered" evidence="6">
    <location>
        <begin position="1"/>
        <end position="112"/>
    </location>
</feature>
<comment type="caution">
    <text evidence="7">The sequence shown here is derived from an EMBL/GenBank/DDBJ whole genome shotgun (WGS) entry which is preliminary data.</text>
</comment>